<dbReference type="SUPFAM" id="SSF46565">
    <property type="entry name" value="Chaperone J-domain"/>
    <property type="match status" value="1"/>
</dbReference>
<dbReference type="PROSITE" id="PS50076">
    <property type="entry name" value="DNAJ_2"/>
    <property type="match status" value="1"/>
</dbReference>
<dbReference type="Gramene" id="MELO3C015959.2.1">
    <property type="protein sequence ID" value="MELO3C015959.2.1"/>
    <property type="gene ID" value="MELO3C015959.2"/>
</dbReference>
<accession>A0A1S3BSS7</accession>
<reference evidence="4" key="2">
    <citation type="submission" date="2025-08" db="UniProtKB">
        <authorList>
            <consortium name="RefSeq"/>
        </authorList>
    </citation>
    <scope>IDENTIFICATION</scope>
    <source>
        <tissue evidence="4">Stem</tissue>
    </source>
</reference>
<dbReference type="PANTHER" id="PTHR44743:SF12">
    <property type="entry name" value="J DOMAIN-CONTAINING PROTEIN"/>
    <property type="match status" value="1"/>
</dbReference>
<dbReference type="SMART" id="SM00271">
    <property type="entry name" value="DnaJ"/>
    <property type="match status" value="1"/>
</dbReference>
<dbReference type="PANTHER" id="PTHR44743">
    <property type="entry name" value="PUTATIVE, EXPRESSED-RELATED"/>
    <property type="match status" value="1"/>
</dbReference>
<dbReference type="InterPro" id="IPR001623">
    <property type="entry name" value="DnaJ_domain"/>
</dbReference>
<proteinExistence type="predicted"/>
<reference evidence="3" key="1">
    <citation type="submission" date="2025-05" db="UniProtKB">
        <authorList>
            <consortium name="RefSeq"/>
        </authorList>
    </citation>
    <scope>NUCLEOTIDE SEQUENCE [LARGE SCALE GENOMIC DNA]</scope>
</reference>
<feature type="region of interest" description="Disordered" evidence="1">
    <location>
        <begin position="108"/>
        <end position="146"/>
    </location>
</feature>
<dbReference type="InterPro" id="IPR018253">
    <property type="entry name" value="DnaJ_domain_CS"/>
</dbReference>
<dbReference type="PRINTS" id="PR00625">
    <property type="entry name" value="JDOMAIN"/>
</dbReference>
<dbReference type="Gene3D" id="1.10.287.110">
    <property type="entry name" value="DnaJ domain"/>
    <property type="match status" value="1"/>
</dbReference>
<dbReference type="SMR" id="A0A1S3BSS7"/>
<dbReference type="Pfam" id="PF00226">
    <property type="entry name" value="DnaJ"/>
    <property type="match status" value="1"/>
</dbReference>
<dbReference type="InParanoid" id="A0A1S3BSS7"/>
<dbReference type="KEGG" id="cmo:103492786"/>
<dbReference type="InterPro" id="IPR036869">
    <property type="entry name" value="J_dom_sf"/>
</dbReference>
<protein>
    <submittedName>
        <fullName evidence="4">Uncharacterized protein LOC103492786</fullName>
    </submittedName>
</protein>
<sequence>MLLPAKKMSGSGCCYYSVLGLCKEASANEIRSAYRKLAMKWHPDRWIKDPEMAAESKTRFQQIRQAYSVLSNKGKRSIYDAGLISFLTDDDDEGFCDFMIEMVSMMKSATRQGRKKKRKKSLEDLRRSLMKTMGAEELGLGSGSRP</sequence>
<feature type="domain" description="J" evidence="2">
    <location>
        <begin position="14"/>
        <end position="83"/>
    </location>
</feature>
<dbReference type="PROSITE" id="PS00636">
    <property type="entry name" value="DNAJ_1"/>
    <property type="match status" value="1"/>
</dbReference>
<evidence type="ECO:0000313" key="3">
    <source>
        <dbReference type="Proteomes" id="UP001652600"/>
    </source>
</evidence>
<dbReference type="GeneID" id="103492786"/>
<dbReference type="AlphaFoldDB" id="A0A1S3BSS7"/>
<keyword evidence="3" id="KW-1185">Reference proteome</keyword>
<evidence type="ECO:0000313" key="4">
    <source>
        <dbReference type="RefSeq" id="XP_008451526.2"/>
    </source>
</evidence>
<gene>
    <name evidence="4" type="primary">LOC103492786</name>
</gene>
<evidence type="ECO:0000259" key="2">
    <source>
        <dbReference type="PROSITE" id="PS50076"/>
    </source>
</evidence>
<dbReference type="eggNOG" id="KOG0714">
    <property type="taxonomic scope" value="Eukaryota"/>
</dbReference>
<dbReference type="Proteomes" id="UP001652600">
    <property type="component" value="Chromosome 1"/>
</dbReference>
<dbReference type="CDD" id="cd06257">
    <property type="entry name" value="DnaJ"/>
    <property type="match status" value="1"/>
</dbReference>
<dbReference type="RefSeq" id="XP_008451526.2">
    <property type="nucleotide sequence ID" value="XM_008453304.3"/>
</dbReference>
<organism evidence="3 4">
    <name type="scientific">Cucumis melo</name>
    <name type="common">Muskmelon</name>
    <dbReference type="NCBI Taxonomy" id="3656"/>
    <lineage>
        <taxon>Eukaryota</taxon>
        <taxon>Viridiplantae</taxon>
        <taxon>Streptophyta</taxon>
        <taxon>Embryophyta</taxon>
        <taxon>Tracheophyta</taxon>
        <taxon>Spermatophyta</taxon>
        <taxon>Magnoliopsida</taxon>
        <taxon>eudicotyledons</taxon>
        <taxon>Gunneridae</taxon>
        <taxon>Pentapetalae</taxon>
        <taxon>rosids</taxon>
        <taxon>fabids</taxon>
        <taxon>Cucurbitales</taxon>
        <taxon>Cucurbitaceae</taxon>
        <taxon>Benincaseae</taxon>
        <taxon>Cucumis</taxon>
    </lineage>
</organism>
<evidence type="ECO:0000256" key="1">
    <source>
        <dbReference type="SAM" id="MobiDB-lite"/>
    </source>
</evidence>
<name>A0A1S3BSS7_CUCME</name>